<dbReference type="GO" id="GO:0035597">
    <property type="term" value="F:tRNA-2-methylthio-N(6)-dimethylallyladenosine(37) synthase activity"/>
    <property type="evidence" value="ECO:0007669"/>
    <property type="project" value="UniProtKB-EC"/>
</dbReference>
<comment type="subcellular location">
    <subcellularLocation>
        <location evidence="10">Cytoplasm</location>
    </subcellularLocation>
</comment>
<evidence type="ECO:0000259" key="14">
    <source>
        <dbReference type="PROSITE" id="PS51918"/>
    </source>
</evidence>
<evidence type="ECO:0000256" key="4">
    <source>
        <dbReference type="ARBA" id="ARBA00022691"/>
    </source>
</evidence>
<dbReference type="InterPro" id="IPR002792">
    <property type="entry name" value="TRAM_dom"/>
</dbReference>
<dbReference type="RefSeq" id="WP_209894977.1">
    <property type="nucleotide sequence ID" value="NZ_BAAAJV010000008.1"/>
</dbReference>
<keyword evidence="8 10" id="KW-0411">Iron-sulfur</keyword>
<dbReference type="PANTHER" id="PTHR43020:SF2">
    <property type="entry name" value="MITOCHONDRIAL TRNA METHYLTHIOTRANSFERASE CDK5RAP1"/>
    <property type="match status" value="1"/>
</dbReference>
<dbReference type="CDD" id="cd01335">
    <property type="entry name" value="Radical_SAM"/>
    <property type="match status" value="1"/>
</dbReference>
<keyword evidence="10" id="KW-0963">Cytoplasm</keyword>
<dbReference type="InterPro" id="IPR023404">
    <property type="entry name" value="rSAM_horseshoe"/>
</dbReference>
<dbReference type="NCBIfam" id="TIGR00089">
    <property type="entry name" value="MiaB/RimO family radical SAM methylthiotransferase"/>
    <property type="match status" value="1"/>
</dbReference>
<comment type="subunit">
    <text evidence="10">Monomer.</text>
</comment>
<dbReference type="EMBL" id="JAGIOC010000001">
    <property type="protein sequence ID" value="MBP2410798.1"/>
    <property type="molecule type" value="Genomic_DNA"/>
</dbReference>
<evidence type="ECO:0000256" key="5">
    <source>
        <dbReference type="ARBA" id="ARBA00022694"/>
    </source>
</evidence>
<feature type="region of interest" description="Disordered" evidence="11">
    <location>
        <begin position="485"/>
        <end position="532"/>
    </location>
</feature>
<dbReference type="SFLD" id="SFLDF00273">
    <property type="entry name" value="(dimethylallyl)adenosine_tRNA"/>
    <property type="match status" value="1"/>
</dbReference>
<feature type="binding site" evidence="10">
    <location>
        <position position="184"/>
    </location>
    <ligand>
        <name>[4Fe-4S] cluster</name>
        <dbReference type="ChEBI" id="CHEBI:49883"/>
        <label>2</label>
        <note>4Fe-4S-S-AdoMet</note>
    </ligand>
</feature>
<feature type="binding site" evidence="10">
    <location>
        <position position="187"/>
    </location>
    <ligand>
        <name>[4Fe-4S] cluster</name>
        <dbReference type="ChEBI" id="CHEBI:49883"/>
        <label>2</label>
        <note>4Fe-4S-S-AdoMet</note>
    </ligand>
</feature>
<comment type="similarity">
    <text evidence="10">Belongs to the methylthiotransferase family. MiaB subfamily.</text>
</comment>
<evidence type="ECO:0000256" key="3">
    <source>
        <dbReference type="ARBA" id="ARBA00022679"/>
    </source>
</evidence>
<dbReference type="NCBIfam" id="TIGR01574">
    <property type="entry name" value="miaB-methiolase"/>
    <property type="match status" value="1"/>
</dbReference>
<reference evidence="15 16" key="1">
    <citation type="submission" date="2021-03" db="EMBL/GenBank/DDBJ databases">
        <title>Sequencing the genomes of 1000 actinobacteria strains.</title>
        <authorList>
            <person name="Klenk H.-P."/>
        </authorList>
    </citation>
    <scope>NUCLEOTIDE SEQUENCE [LARGE SCALE GENOMIC DNA]</scope>
    <source>
        <strain evidence="15 16">DSM 14564</strain>
    </source>
</reference>
<name>A0ABS4YPT5_9MICO</name>
<feature type="region of interest" description="Disordered" evidence="11">
    <location>
        <begin position="1"/>
        <end position="20"/>
    </location>
</feature>
<protein>
    <recommendedName>
        <fullName evidence="9 10">tRNA-2-methylthio-N(6)-dimethylallyladenosine synthase</fullName>
        <ecNumber evidence="9 10">2.8.4.3</ecNumber>
    </recommendedName>
    <alternativeName>
        <fullName evidence="10">(Dimethylallyl)adenosine tRNA methylthiotransferase MiaB</fullName>
    </alternativeName>
    <alternativeName>
        <fullName evidence="10">tRNA-i(6)A37 methylthiotransferase</fullName>
    </alternativeName>
</protein>
<evidence type="ECO:0000256" key="8">
    <source>
        <dbReference type="ARBA" id="ARBA00023014"/>
    </source>
</evidence>
<dbReference type="Pfam" id="PF00919">
    <property type="entry name" value="UPF0004"/>
    <property type="match status" value="1"/>
</dbReference>
<dbReference type="SFLD" id="SFLDG01082">
    <property type="entry name" value="B12-binding_domain_containing"/>
    <property type="match status" value="1"/>
</dbReference>
<dbReference type="PROSITE" id="PS01278">
    <property type="entry name" value="MTTASE_RADICAL"/>
    <property type="match status" value="1"/>
</dbReference>
<gene>
    <name evidence="10" type="primary">miaB</name>
    <name evidence="15" type="ORF">JOF44_003701</name>
</gene>
<dbReference type="Pfam" id="PF04055">
    <property type="entry name" value="Radical_SAM"/>
    <property type="match status" value="1"/>
</dbReference>
<feature type="domain" description="Radical SAM core" evidence="14">
    <location>
        <begin position="166"/>
        <end position="396"/>
    </location>
</feature>
<evidence type="ECO:0000259" key="13">
    <source>
        <dbReference type="PROSITE" id="PS51449"/>
    </source>
</evidence>
<feature type="binding site" evidence="10">
    <location>
        <position position="31"/>
    </location>
    <ligand>
        <name>[4Fe-4S] cluster</name>
        <dbReference type="ChEBI" id="CHEBI:49883"/>
        <label>1</label>
    </ligand>
</feature>
<dbReference type="InterPro" id="IPR007197">
    <property type="entry name" value="rSAM"/>
</dbReference>
<evidence type="ECO:0000256" key="11">
    <source>
        <dbReference type="SAM" id="MobiDB-lite"/>
    </source>
</evidence>
<evidence type="ECO:0000313" key="15">
    <source>
        <dbReference type="EMBL" id="MBP2410798.1"/>
    </source>
</evidence>
<comment type="cofactor">
    <cofactor evidence="10">
        <name>[4Fe-4S] cluster</name>
        <dbReference type="ChEBI" id="CHEBI:49883"/>
    </cofactor>
    <text evidence="10">Binds 2 [4Fe-4S] clusters. One cluster is coordinated with 3 cysteines and an exchangeable S-adenosyl-L-methionine.</text>
</comment>
<dbReference type="SUPFAM" id="SSF102114">
    <property type="entry name" value="Radical SAM enzymes"/>
    <property type="match status" value="1"/>
</dbReference>
<feature type="binding site" evidence="10">
    <location>
        <position position="106"/>
    </location>
    <ligand>
        <name>[4Fe-4S] cluster</name>
        <dbReference type="ChEBI" id="CHEBI:49883"/>
        <label>1</label>
    </ligand>
</feature>
<keyword evidence="3 10" id="KW-0808">Transferase</keyword>
<comment type="catalytic activity">
    <reaction evidence="10">
        <text>N(6)-dimethylallyladenosine(37) in tRNA + (sulfur carrier)-SH + AH2 + 2 S-adenosyl-L-methionine = 2-methylsulfanyl-N(6)-dimethylallyladenosine(37) in tRNA + (sulfur carrier)-H + 5'-deoxyadenosine + L-methionine + A + S-adenosyl-L-homocysteine + 2 H(+)</text>
        <dbReference type="Rhea" id="RHEA:37067"/>
        <dbReference type="Rhea" id="RHEA-COMP:10375"/>
        <dbReference type="Rhea" id="RHEA-COMP:10376"/>
        <dbReference type="Rhea" id="RHEA-COMP:14737"/>
        <dbReference type="Rhea" id="RHEA-COMP:14739"/>
        <dbReference type="ChEBI" id="CHEBI:13193"/>
        <dbReference type="ChEBI" id="CHEBI:15378"/>
        <dbReference type="ChEBI" id="CHEBI:17319"/>
        <dbReference type="ChEBI" id="CHEBI:17499"/>
        <dbReference type="ChEBI" id="CHEBI:29917"/>
        <dbReference type="ChEBI" id="CHEBI:57844"/>
        <dbReference type="ChEBI" id="CHEBI:57856"/>
        <dbReference type="ChEBI" id="CHEBI:59789"/>
        <dbReference type="ChEBI" id="CHEBI:64428"/>
        <dbReference type="ChEBI" id="CHEBI:74415"/>
        <dbReference type="ChEBI" id="CHEBI:74417"/>
        <dbReference type="EC" id="2.8.4.3"/>
    </reaction>
</comment>
<dbReference type="Proteomes" id="UP000698222">
    <property type="component" value="Unassembled WGS sequence"/>
</dbReference>
<dbReference type="Gene3D" id="3.80.30.20">
    <property type="entry name" value="tm_1862 like domain"/>
    <property type="match status" value="1"/>
</dbReference>
<keyword evidence="7 10" id="KW-0408">Iron</keyword>
<dbReference type="SFLD" id="SFLDS00029">
    <property type="entry name" value="Radical_SAM"/>
    <property type="match status" value="1"/>
</dbReference>
<evidence type="ECO:0000256" key="1">
    <source>
        <dbReference type="ARBA" id="ARBA00003234"/>
    </source>
</evidence>
<feature type="domain" description="MTTase N-terminal" evidence="13">
    <location>
        <begin position="22"/>
        <end position="143"/>
    </location>
</feature>
<keyword evidence="6 10" id="KW-0479">Metal-binding</keyword>
<dbReference type="PROSITE" id="PS51918">
    <property type="entry name" value="RADICAL_SAM"/>
    <property type="match status" value="1"/>
</dbReference>
<sequence length="532" mass="57604">MSLSSLTTGPATTAEDEASTRGTYQVRTFGCQMNVHDSERLTGLLEDSGYVAAPPGAEARRGEVDVIVFNTCAVRENADNKLYGTLGGLRPGKDLHPGMQIAVGGCLAQKDRDAIVERAPWVDVVFGTHNIGSLPVLLDRARHNSEAQVEILESLDVFPSTLPTRRESVYAAWVSISVGCNNTCTFCIVPSLRGKEKDRRPGDVLAEVRDVVDSGATEVTLLGQNVNSYGVEFGDRGAFAKLLRACGEIDGLERVRFTSPHPAMFTDDVIDAMAETPNVMPQLHMPLQSGSDDVLRRMKRSYRSKKFLGILERVRERIPAAAITTDIIVGFPGETEEDFQRTLDVVEASRFSSAFTFQYSIRPGTPAATMADQIPKEIVQERYERLTALQDRITHEENRKLEGGVVEVLVAEGEGEREEITHRLSGRARDHRLVHLSLPAELAESERPRPGDLVTATVTRAAPHYLIADSALDVAPGASATREQFSVRRTRSGDAWEAGAEGIDGGSACGTGHGSAAAGGPVTLGMPSLRRA</sequence>
<dbReference type="PANTHER" id="PTHR43020">
    <property type="entry name" value="CDK5 REGULATORY SUBUNIT-ASSOCIATED PROTEIN 1"/>
    <property type="match status" value="1"/>
</dbReference>
<keyword evidence="16" id="KW-1185">Reference proteome</keyword>
<feature type="domain" description="TRAM" evidence="12">
    <location>
        <begin position="399"/>
        <end position="472"/>
    </location>
</feature>
<dbReference type="EC" id="2.8.4.3" evidence="9 10"/>
<organism evidence="15 16">
    <name type="scientific">Brachybacterium fresconis</name>
    <dbReference type="NCBI Taxonomy" id="173363"/>
    <lineage>
        <taxon>Bacteria</taxon>
        <taxon>Bacillati</taxon>
        <taxon>Actinomycetota</taxon>
        <taxon>Actinomycetes</taxon>
        <taxon>Micrococcales</taxon>
        <taxon>Dermabacteraceae</taxon>
        <taxon>Brachybacterium</taxon>
    </lineage>
</organism>
<dbReference type="InterPro" id="IPR058240">
    <property type="entry name" value="rSAM_sf"/>
</dbReference>
<evidence type="ECO:0000256" key="10">
    <source>
        <dbReference type="HAMAP-Rule" id="MF_01864"/>
    </source>
</evidence>
<evidence type="ECO:0000256" key="6">
    <source>
        <dbReference type="ARBA" id="ARBA00022723"/>
    </source>
</evidence>
<dbReference type="SFLD" id="SFLDG01061">
    <property type="entry name" value="methylthiotransferase"/>
    <property type="match status" value="1"/>
</dbReference>
<evidence type="ECO:0000256" key="2">
    <source>
        <dbReference type="ARBA" id="ARBA00022485"/>
    </source>
</evidence>
<feature type="compositionally biased region" description="Polar residues" evidence="11">
    <location>
        <begin position="1"/>
        <end position="11"/>
    </location>
</feature>
<dbReference type="InterPro" id="IPR038135">
    <property type="entry name" value="Methylthiotransferase_N_sf"/>
</dbReference>
<keyword evidence="2 10" id="KW-0004">4Fe-4S</keyword>
<dbReference type="InterPro" id="IPR020612">
    <property type="entry name" value="Methylthiotransferase_CS"/>
</dbReference>
<dbReference type="PROSITE" id="PS51449">
    <property type="entry name" value="MTTASE_N"/>
    <property type="match status" value="1"/>
</dbReference>
<evidence type="ECO:0000259" key="12">
    <source>
        <dbReference type="PROSITE" id="PS50926"/>
    </source>
</evidence>
<dbReference type="PROSITE" id="PS50926">
    <property type="entry name" value="TRAM"/>
    <property type="match status" value="1"/>
</dbReference>
<dbReference type="InterPro" id="IPR006463">
    <property type="entry name" value="MiaB_methiolase"/>
</dbReference>
<dbReference type="HAMAP" id="MF_01864">
    <property type="entry name" value="tRNA_metthiotr_MiaB"/>
    <property type="match status" value="1"/>
</dbReference>
<accession>A0ABS4YPT5</accession>
<comment type="function">
    <text evidence="1 10">Catalyzes the methylthiolation of N6-(dimethylallyl)adenosine (i(6)A), leading to the formation of 2-methylthio-N6-(dimethylallyl)adenosine (ms(2)i(6)A) at position 37 in tRNAs that read codons beginning with uridine.</text>
</comment>
<dbReference type="InterPro" id="IPR013848">
    <property type="entry name" value="Methylthiotransferase_N"/>
</dbReference>
<feature type="binding site" evidence="10">
    <location>
        <position position="180"/>
    </location>
    <ligand>
        <name>[4Fe-4S] cluster</name>
        <dbReference type="ChEBI" id="CHEBI:49883"/>
        <label>2</label>
        <note>4Fe-4S-S-AdoMet</note>
    </ligand>
</feature>
<dbReference type="SMART" id="SM00729">
    <property type="entry name" value="Elp3"/>
    <property type="match status" value="1"/>
</dbReference>
<proteinExistence type="inferred from homology"/>
<dbReference type="Gene3D" id="3.40.50.12160">
    <property type="entry name" value="Methylthiotransferase, N-terminal domain"/>
    <property type="match status" value="1"/>
</dbReference>
<comment type="caution">
    <text evidence="15">The sequence shown here is derived from an EMBL/GenBank/DDBJ whole genome shotgun (WGS) entry which is preliminary data.</text>
</comment>
<feature type="binding site" evidence="10">
    <location>
        <position position="72"/>
    </location>
    <ligand>
        <name>[4Fe-4S] cluster</name>
        <dbReference type="ChEBI" id="CHEBI:49883"/>
        <label>1</label>
    </ligand>
</feature>
<keyword evidence="5 10" id="KW-0819">tRNA processing</keyword>
<evidence type="ECO:0000256" key="9">
    <source>
        <dbReference type="ARBA" id="ARBA00033765"/>
    </source>
</evidence>
<evidence type="ECO:0000313" key="16">
    <source>
        <dbReference type="Proteomes" id="UP000698222"/>
    </source>
</evidence>
<feature type="compositionally biased region" description="Gly residues" evidence="11">
    <location>
        <begin position="502"/>
        <end position="513"/>
    </location>
</feature>
<dbReference type="InterPro" id="IPR006638">
    <property type="entry name" value="Elp3/MiaA/NifB-like_rSAM"/>
</dbReference>
<evidence type="ECO:0000256" key="7">
    <source>
        <dbReference type="ARBA" id="ARBA00023004"/>
    </source>
</evidence>
<keyword evidence="4 10" id="KW-0949">S-adenosyl-L-methionine</keyword>
<dbReference type="InterPro" id="IPR005839">
    <property type="entry name" value="Methylthiotransferase"/>
</dbReference>